<dbReference type="AlphaFoldDB" id="A0A1F7H348"/>
<name>A0A1F7H348_9BACT</name>
<protein>
    <submittedName>
        <fullName evidence="1">Uncharacterized protein</fullName>
    </submittedName>
</protein>
<reference evidence="1 2" key="1">
    <citation type="journal article" date="2016" name="Nat. Commun.">
        <title>Thousands of microbial genomes shed light on interconnected biogeochemical processes in an aquifer system.</title>
        <authorList>
            <person name="Anantharaman K."/>
            <person name="Brown C.T."/>
            <person name="Hug L.A."/>
            <person name="Sharon I."/>
            <person name="Castelle C.J."/>
            <person name="Probst A.J."/>
            <person name="Thomas B.C."/>
            <person name="Singh A."/>
            <person name="Wilkins M.J."/>
            <person name="Karaoz U."/>
            <person name="Brodie E.L."/>
            <person name="Williams K.H."/>
            <person name="Hubbard S.S."/>
            <person name="Banfield J.F."/>
        </authorList>
    </citation>
    <scope>NUCLEOTIDE SEQUENCE [LARGE SCALE GENOMIC DNA]</scope>
</reference>
<dbReference type="EMBL" id="MFZO01000019">
    <property type="protein sequence ID" value="OGK25112.1"/>
    <property type="molecule type" value="Genomic_DNA"/>
</dbReference>
<organism evidence="1 2">
    <name type="scientific">Candidatus Roizmanbacteria bacterium RIFCSPHIGHO2_02_FULL_38_11</name>
    <dbReference type="NCBI Taxonomy" id="1802039"/>
    <lineage>
        <taxon>Bacteria</taxon>
        <taxon>Candidatus Roizmaniibacteriota</taxon>
    </lineage>
</organism>
<gene>
    <name evidence="1" type="ORF">A3C25_03605</name>
</gene>
<evidence type="ECO:0000313" key="2">
    <source>
        <dbReference type="Proteomes" id="UP000177913"/>
    </source>
</evidence>
<proteinExistence type="predicted"/>
<dbReference type="Proteomes" id="UP000177913">
    <property type="component" value="Unassembled WGS sequence"/>
</dbReference>
<accession>A0A1F7H348</accession>
<comment type="caution">
    <text evidence="1">The sequence shown here is derived from an EMBL/GenBank/DDBJ whole genome shotgun (WGS) entry which is preliminary data.</text>
</comment>
<evidence type="ECO:0000313" key="1">
    <source>
        <dbReference type="EMBL" id="OGK25112.1"/>
    </source>
</evidence>
<sequence>MSTMTRREALGYIVTGTTVVGTILALDGLTRWFSRPPAGDPLPGTKEYFFKLQSQYAESGFPTEQELQDLSLSMAHVICKNVHCDSDPSVLAKRVQFIADYPTASEISRRLEVQPAGLFTAVDNENNNASIQTTPDRWRSALQNTKYFLVPILGYKIMEGQVFASSSRKEYVPNLPIGRSPIGHQFGENTGFYIKGFQIENHYKMGEQPGVEYWFSNFNSAYRRLCVEEIARNEGLIIVEPHYLDKKNDAPLEALITSANSHGISYKDIWPYYTASDLGGLAQLWGTKFGKIGDEAIQYGIDQIWSVEDAAKVS</sequence>